<dbReference type="Proteomes" id="UP000050920">
    <property type="component" value="Unassembled WGS sequence"/>
</dbReference>
<evidence type="ECO:0000313" key="6">
    <source>
        <dbReference type="Proteomes" id="UP000050920"/>
    </source>
</evidence>
<dbReference type="EMBL" id="AYGX02000162">
    <property type="protein sequence ID" value="KRO24689.1"/>
    <property type="molecule type" value="Genomic_DNA"/>
</dbReference>
<reference evidence="5 6" key="1">
    <citation type="journal article" date="2015" name="Genome Announc.">
        <title>Expanding the biotechnology potential of lactobacilli through comparative genomics of 213 strains and associated genera.</title>
        <authorList>
            <person name="Sun Z."/>
            <person name="Harris H.M."/>
            <person name="McCann A."/>
            <person name="Guo C."/>
            <person name="Argimon S."/>
            <person name="Zhang W."/>
            <person name="Yang X."/>
            <person name="Jeffery I.B."/>
            <person name="Cooney J.C."/>
            <person name="Kagawa T.F."/>
            <person name="Liu W."/>
            <person name="Song Y."/>
            <person name="Salvetti E."/>
            <person name="Wrobel A."/>
            <person name="Rasinkangas P."/>
            <person name="Parkhill J."/>
            <person name="Rea M.C."/>
            <person name="O'Sullivan O."/>
            <person name="Ritari J."/>
            <person name="Douillard F.P."/>
            <person name="Paul Ross R."/>
            <person name="Yang R."/>
            <person name="Briner A.E."/>
            <person name="Felis G.E."/>
            <person name="de Vos W.M."/>
            <person name="Barrangou R."/>
            <person name="Klaenhammer T.R."/>
            <person name="Caufield P.W."/>
            <person name="Cui Y."/>
            <person name="Zhang H."/>
            <person name="O'Toole P.W."/>
        </authorList>
    </citation>
    <scope>NUCLEOTIDE SEQUENCE [LARGE SCALE GENOMIC DNA]</scope>
    <source>
        <strain evidence="5 6">DSM 21115</strain>
    </source>
</reference>
<dbReference type="InterPro" id="IPR003313">
    <property type="entry name" value="AraC-bd"/>
</dbReference>
<dbReference type="InterPro" id="IPR037923">
    <property type="entry name" value="HTH-like"/>
</dbReference>
<name>A0A0R2NFT3_9LACO</name>
<dbReference type="SUPFAM" id="SSF46689">
    <property type="entry name" value="Homeodomain-like"/>
    <property type="match status" value="2"/>
</dbReference>
<dbReference type="GO" id="GO:0003700">
    <property type="term" value="F:DNA-binding transcription factor activity"/>
    <property type="evidence" value="ECO:0007669"/>
    <property type="project" value="InterPro"/>
</dbReference>
<accession>A0A0R2NFT3</accession>
<dbReference type="InterPro" id="IPR018060">
    <property type="entry name" value="HTH_AraC"/>
</dbReference>
<dbReference type="PANTHER" id="PTHR43280">
    <property type="entry name" value="ARAC-FAMILY TRANSCRIPTIONAL REGULATOR"/>
    <property type="match status" value="1"/>
</dbReference>
<dbReference type="SUPFAM" id="SSF51215">
    <property type="entry name" value="Regulatory protein AraC"/>
    <property type="match status" value="1"/>
</dbReference>
<dbReference type="GO" id="GO:0043565">
    <property type="term" value="F:sequence-specific DNA binding"/>
    <property type="evidence" value="ECO:0007669"/>
    <property type="project" value="InterPro"/>
</dbReference>
<evidence type="ECO:0000256" key="1">
    <source>
        <dbReference type="ARBA" id="ARBA00023015"/>
    </source>
</evidence>
<sequence>MIVMAYPRQFIYTTKKLPVLFIIHPALKDVVVHRHWHDDVELNYTLSDTIDDFMIENHHFQTTPGRILVVNSDEIHGVRSHQASADGHEPAALTLVFPMAYLQDCYASINQIKFDLNHPENFTADQQQAYRELQQLLNQLLGLFMAEQNELTILKIRALLMLLVMTMIEHFGRQKMFALPNSDDKQTRINAITDYIEQHYQEHLQIQDIAAAVHLSKEYLVRFFKANLDTTPYQYLAYVRCQKAQVALLHSEDTLTTIAINTGFGSLRAMDRTFQKYTHSSARNWRIKNQARQ</sequence>
<keyword evidence="6" id="KW-1185">Reference proteome</keyword>
<comment type="caution">
    <text evidence="5">The sequence shown here is derived from an EMBL/GenBank/DDBJ whole genome shotgun (WGS) entry which is preliminary data.</text>
</comment>
<gene>
    <name evidence="5" type="ORF">DY78_GL001614</name>
</gene>
<evidence type="ECO:0000256" key="2">
    <source>
        <dbReference type="ARBA" id="ARBA00023125"/>
    </source>
</evidence>
<dbReference type="PROSITE" id="PS01124">
    <property type="entry name" value="HTH_ARAC_FAMILY_2"/>
    <property type="match status" value="1"/>
</dbReference>
<keyword evidence="1" id="KW-0805">Transcription regulation</keyword>
<evidence type="ECO:0000313" key="5">
    <source>
        <dbReference type="EMBL" id="KRO24689.1"/>
    </source>
</evidence>
<organism evidence="5 6">
    <name type="scientific">Lactiplantibacillus fabifermentans DSM 21115</name>
    <dbReference type="NCBI Taxonomy" id="1413187"/>
    <lineage>
        <taxon>Bacteria</taxon>
        <taxon>Bacillati</taxon>
        <taxon>Bacillota</taxon>
        <taxon>Bacilli</taxon>
        <taxon>Lactobacillales</taxon>
        <taxon>Lactobacillaceae</taxon>
        <taxon>Lactiplantibacillus</taxon>
    </lineage>
</organism>
<dbReference type="InterPro" id="IPR009057">
    <property type="entry name" value="Homeodomain-like_sf"/>
</dbReference>
<evidence type="ECO:0000259" key="4">
    <source>
        <dbReference type="PROSITE" id="PS01124"/>
    </source>
</evidence>
<evidence type="ECO:0000256" key="3">
    <source>
        <dbReference type="ARBA" id="ARBA00023163"/>
    </source>
</evidence>
<keyword evidence="2" id="KW-0238">DNA-binding</keyword>
<dbReference type="AlphaFoldDB" id="A0A0R2NFT3"/>
<dbReference type="PANTHER" id="PTHR43280:SF28">
    <property type="entry name" value="HTH-TYPE TRANSCRIPTIONAL ACTIVATOR RHAS"/>
    <property type="match status" value="1"/>
</dbReference>
<dbReference type="SMART" id="SM00342">
    <property type="entry name" value="HTH_ARAC"/>
    <property type="match status" value="1"/>
</dbReference>
<protein>
    <submittedName>
        <fullName evidence="5">Transcriptional regulator</fullName>
    </submittedName>
</protein>
<dbReference type="Pfam" id="PF02311">
    <property type="entry name" value="AraC_binding"/>
    <property type="match status" value="1"/>
</dbReference>
<feature type="domain" description="HTH araC/xylS-type" evidence="4">
    <location>
        <begin position="190"/>
        <end position="288"/>
    </location>
</feature>
<dbReference type="Pfam" id="PF12833">
    <property type="entry name" value="HTH_18"/>
    <property type="match status" value="1"/>
</dbReference>
<dbReference type="Gene3D" id="1.10.10.60">
    <property type="entry name" value="Homeodomain-like"/>
    <property type="match status" value="2"/>
</dbReference>
<proteinExistence type="predicted"/>
<keyword evidence="3" id="KW-0804">Transcription</keyword>